<dbReference type="GeneID" id="28823230"/>
<sequence>MSPPCTELCVFPLKPGYDIGNSNHNAADVLRDCLLTVLQQPGAQEIKFGTWVENARNLELFVDWDEKKNHDDFRATDAYGPFCQQFLSILEGNLLVIHIDFQPASKLSTVLAAPVTEVLTFYFDGAPPASYLDAVVTFAQHCLGAKGGTSTAIPGFMDLAAGITYQDLMHKGVKGKAAVVLIGWTSVDAHMKFRETQYFKDHFHLLLRDAKQFEMHHVACLDFRGHVIGQNARP</sequence>
<proteinExistence type="predicted"/>
<organism evidence="1 2">
    <name type="scientific">Mollisia scopiformis</name>
    <name type="common">Conifer needle endophyte fungus</name>
    <name type="synonym">Phialocephala scopiformis</name>
    <dbReference type="NCBI Taxonomy" id="149040"/>
    <lineage>
        <taxon>Eukaryota</taxon>
        <taxon>Fungi</taxon>
        <taxon>Dikarya</taxon>
        <taxon>Ascomycota</taxon>
        <taxon>Pezizomycotina</taxon>
        <taxon>Leotiomycetes</taxon>
        <taxon>Helotiales</taxon>
        <taxon>Mollisiaceae</taxon>
        <taxon>Mollisia</taxon>
    </lineage>
</organism>
<evidence type="ECO:0008006" key="3">
    <source>
        <dbReference type="Google" id="ProtNLM"/>
    </source>
</evidence>
<reference evidence="1 2" key="1">
    <citation type="submission" date="2015-10" db="EMBL/GenBank/DDBJ databases">
        <title>Full genome of DAOMC 229536 Phialocephala scopiformis, a fungal endophyte of spruce producing the potent anti-insectan compound rugulosin.</title>
        <authorList>
            <consortium name="DOE Joint Genome Institute"/>
            <person name="Walker A.K."/>
            <person name="Frasz S.L."/>
            <person name="Seifert K.A."/>
            <person name="Miller J.D."/>
            <person name="Mondo S.J."/>
            <person name="Labutti K."/>
            <person name="Lipzen A."/>
            <person name="Dockter R."/>
            <person name="Kennedy M."/>
            <person name="Grigoriev I.V."/>
            <person name="Spatafora J.W."/>
        </authorList>
    </citation>
    <scope>NUCLEOTIDE SEQUENCE [LARGE SCALE GENOMIC DNA]</scope>
    <source>
        <strain evidence="1 2">CBS 120377</strain>
    </source>
</reference>
<dbReference type="Gene3D" id="3.30.70.100">
    <property type="match status" value="2"/>
</dbReference>
<accession>A0A132BDG8</accession>
<dbReference type="EMBL" id="KQ947430">
    <property type="protein sequence ID" value="KUJ09884.1"/>
    <property type="molecule type" value="Genomic_DNA"/>
</dbReference>
<dbReference type="InParanoid" id="A0A132BDG8"/>
<evidence type="ECO:0000313" key="2">
    <source>
        <dbReference type="Proteomes" id="UP000070700"/>
    </source>
</evidence>
<dbReference type="AlphaFoldDB" id="A0A132BDG8"/>
<dbReference type="RefSeq" id="XP_018064239.1">
    <property type="nucleotide sequence ID" value="XM_018213504.1"/>
</dbReference>
<protein>
    <recommendedName>
        <fullName evidence="3">ABM domain-containing protein</fullName>
    </recommendedName>
</protein>
<name>A0A132BDG8_MOLSC</name>
<dbReference type="Proteomes" id="UP000070700">
    <property type="component" value="Unassembled WGS sequence"/>
</dbReference>
<gene>
    <name evidence="1" type="ORF">LY89DRAFT_675407</name>
</gene>
<dbReference type="KEGG" id="psco:LY89DRAFT_675407"/>
<evidence type="ECO:0000313" key="1">
    <source>
        <dbReference type="EMBL" id="KUJ09884.1"/>
    </source>
</evidence>
<dbReference type="OrthoDB" id="3830579at2759"/>
<keyword evidence="2" id="KW-1185">Reference proteome</keyword>